<evidence type="ECO:0008006" key="3">
    <source>
        <dbReference type="Google" id="ProtNLM"/>
    </source>
</evidence>
<evidence type="ECO:0000313" key="2">
    <source>
        <dbReference type="Proteomes" id="UP000505325"/>
    </source>
</evidence>
<dbReference type="InterPro" id="IPR009713">
    <property type="entry name" value="Uncharacterised_PsiA"/>
</dbReference>
<proteinExistence type="predicted"/>
<dbReference type="Proteomes" id="UP000505325">
    <property type="component" value="Plasmid pPD-1"/>
</dbReference>
<dbReference type="EMBL" id="CP054213">
    <property type="protein sequence ID" value="QKJ89328.1"/>
    <property type="molecule type" value="Genomic_DNA"/>
</dbReference>
<protein>
    <recommendedName>
        <fullName evidence="3">Plasmid SOS inhibition protein A</fullName>
    </recommendedName>
</protein>
<keyword evidence="2" id="KW-1185">Reference proteome</keyword>
<reference evidence="1 2" key="1">
    <citation type="submission" date="2020-06" db="EMBL/GenBank/DDBJ databases">
        <title>Genome sequence of Paramixta manurensis strain PD-1.</title>
        <authorList>
            <person name="Lee C.W."/>
            <person name="Kim J."/>
        </authorList>
    </citation>
    <scope>NUCLEOTIDE SEQUENCE [LARGE SCALE GENOMIC DNA]</scope>
    <source>
        <strain evidence="1 2">PD-1</strain>
        <plasmid evidence="2">ppd-1</plasmid>
    </source>
</reference>
<evidence type="ECO:0000313" key="1">
    <source>
        <dbReference type="EMBL" id="QKJ89328.1"/>
    </source>
</evidence>
<accession>A0A6M8UF20</accession>
<geneLocation type="plasmid" evidence="2">
    <name>ppd-1</name>
</geneLocation>
<dbReference type="KEGG" id="pmak:PMPD1_4430"/>
<organism evidence="1 2">
    <name type="scientific">Paramixta manurensis</name>
    <dbReference type="NCBI Taxonomy" id="2740817"/>
    <lineage>
        <taxon>Bacteria</taxon>
        <taxon>Pseudomonadati</taxon>
        <taxon>Pseudomonadota</taxon>
        <taxon>Gammaproteobacteria</taxon>
        <taxon>Enterobacterales</taxon>
        <taxon>Erwiniaceae</taxon>
        <taxon>Paramixta</taxon>
    </lineage>
</organism>
<dbReference type="Pfam" id="PF06952">
    <property type="entry name" value="PsiA"/>
    <property type="match status" value="1"/>
</dbReference>
<dbReference type="RefSeq" id="WP_173636383.1">
    <property type="nucleotide sequence ID" value="NZ_CP054213.1"/>
</dbReference>
<sequence>MIPNERALVPLRPERLAAVRAIVFVEQKRATQPGWGTAPYARAFFRFLTGKGKVCWKNIERMTGYRYARPDRHGTLDEWERSIDVFLSSRGRVCPLPLPDTLTGDIFPDVLFSRRERDRRRSGLSAEQFARQSRREDSQATARYQNLVARAEIDLAFQTPSTLRAWYAHWSQLDIHDHDLDRMMWSWTTRFPSLRQLERWQFRTDAPSWHLEAEIREMARASGPAEQAMNVWLIPNKLTERAA</sequence>
<dbReference type="AlphaFoldDB" id="A0A6M8UF20"/>
<name>A0A6M8UF20_9GAMM</name>
<keyword evidence="1" id="KW-0614">Plasmid</keyword>
<gene>
    <name evidence="1" type="ORF">PMPD1_4430</name>
</gene>